<dbReference type="GO" id="GO:0022904">
    <property type="term" value="P:respiratory electron transport chain"/>
    <property type="evidence" value="ECO:0007669"/>
    <property type="project" value="InterPro"/>
</dbReference>
<evidence type="ECO:0000256" key="13">
    <source>
        <dbReference type="SAM" id="Phobius"/>
    </source>
</evidence>
<dbReference type="EMBL" id="CP005974">
    <property type="protein sequence ID" value="AJR09162.1"/>
    <property type="molecule type" value="Genomic_DNA"/>
</dbReference>
<evidence type="ECO:0000256" key="3">
    <source>
        <dbReference type="ARBA" id="ARBA00022448"/>
    </source>
</evidence>
<dbReference type="GO" id="GO:0046872">
    <property type="term" value="F:metal ion binding"/>
    <property type="evidence" value="ECO:0007669"/>
    <property type="project" value="UniProtKB-KW"/>
</dbReference>
<dbReference type="OrthoDB" id="9793784at2"/>
<evidence type="ECO:0000256" key="10">
    <source>
        <dbReference type="ARBA" id="ARBA00023004"/>
    </source>
</evidence>
<comment type="cofactor">
    <cofactor evidence="1">
        <name>heme b</name>
        <dbReference type="ChEBI" id="CHEBI:60344"/>
    </cofactor>
</comment>
<dbReference type="PATRIC" id="fig|658445.3.peg.4520"/>
<dbReference type="GO" id="GO:0009055">
    <property type="term" value="F:electron transfer activity"/>
    <property type="evidence" value="ECO:0007669"/>
    <property type="project" value="InterPro"/>
</dbReference>
<dbReference type="GO" id="GO:0020037">
    <property type="term" value="F:heme binding"/>
    <property type="evidence" value="ECO:0007669"/>
    <property type="project" value="TreeGrafter"/>
</dbReference>
<dbReference type="KEGG" id="pgb:H744_2c2506"/>
<evidence type="ECO:0000256" key="9">
    <source>
        <dbReference type="ARBA" id="ARBA00022989"/>
    </source>
</evidence>
<evidence type="ECO:0000256" key="2">
    <source>
        <dbReference type="ARBA" id="ARBA00004651"/>
    </source>
</evidence>
<dbReference type="PANTHER" id="PTHR30529:SF3">
    <property type="entry name" value="CYTOCHROME B561 HOMOLOG 1"/>
    <property type="match status" value="1"/>
</dbReference>
<dbReference type="InterPro" id="IPR011577">
    <property type="entry name" value="Cyt_b561_bac/Ni-Hgenase"/>
</dbReference>
<reference evidence="15 16" key="1">
    <citation type="submission" date="2013-05" db="EMBL/GenBank/DDBJ databases">
        <title>Complete genome sequence of the lipase-producing bacterium Photobacterium gaetbulicola Gung47.</title>
        <authorList>
            <person name="Kim Y.-O."/>
        </authorList>
    </citation>
    <scope>NUCLEOTIDE SEQUENCE [LARGE SCALE GENOMIC DNA]</scope>
    <source>
        <strain evidence="15 16">Gung47</strain>
    </source>
</reference>
<evidence type="ECO:0000256" key="5">
    <source>
        <dbReference type="ARBA" id="ARBA00022617"/>
    </source>
</evidence>
<keyword evidence="9 13" id="KW-1133">Transmembrane helix</keyword>
<organism evidence="15 16">
    <name type="scientific">Photobacterium gaetbulicola Gung47</name>
    <dbReference type="NCBI Taxonomy" id="658445"/>
    <lineage>
        <taxon>Bacteria</taxon>
        <taxon>Pseudomonadati</taxon>
        <taxon>Pseudomonadota</taxon>
        <taxon>Gammaproteobacteria</taxon>
        <taxon>Vibrionales</taxon>
        <taxon>Vibrionaceae</taxon>
        <taxon>Photobacterium</taxon>
    </lineage>
</organism>
<dbReference type="HOGENOM" id="CLU_095321_3_0_6"/>
<sequence>MDKTHFNPASIFLHWLTFCVLVAIYVSIEVAINFERGSATRDIFSQLHFYLGITLLVITLFRLLMRALSHKPAISPEPTPLQNKISGLVHICIYALMLLVPIAGLALLNSAGKTLSIMGMELPPLIDTNRALTATLRERHAQLGGGLLALITAHSAAALFHHYVIKDNTIIRMLPHAKKHIGPAKG</sequence>
<proteinExistence type="inferred from homology"/>
<keyword evidence="8" id="KW-0249">Electron transport</keyword>
<keyword evidence="6 13" id="KW-0812">Transmembrane</keyword>
<evidence type="ECO:0000256" key="1">
    <source>
        <dbReference type="ARBA" id="ARBA00001970"/>
    </source>
</evidence>
<keyword evidence="16" id="KW-1185">Reference proteome</keyword>
<dbReference type="STRING" id="658445.H744_2c2506"/>
<evidence type="ECO:0000256" key="4">
    <source>
        <dbReference type="ARBA" id="ARBA00022475"/>
    </source>
</evidence>
<dbReference type="AlphaFoldDB" id="A0A0C5WS22"/>
<evidence type="ECO:0000259" key="14">
    <source>
        <dbReference type="Pfam" id="PF01292"/>
    </source>
</evidence>
<dbReference type="GO" id="GO:0005886">
    <property type="term" value="C:plasma membrane"/>
    <property type="evidence" value="ECO:0007669"/>
    <property type="project" value="UniProtKB-SubCell"/>
</dbReference>
<dbReference type="InterPro" id="IPR052168">
    <property type="entry name" value="Cytochrome_b561_oxidase"/>
</dbReference>
<evidence type="ECO:0000256" key="7">
    <source>
        <dbReference type="ARBA" id="ARBA00022723"/>
    </source>
</evidence>
<keyword evidence="7" id="KW-0479">Metal-binding</keyword>
<feature type="transmembrane region" description="Helical" evidence="13">
    <location>
        <begin position="85"/>
        <end position="108"/>
    </location>
</feature>
<keyword evidence="11 13" id="KW-0472">Membrane</keyword>
<dbReference type="InterPro" id="IPR016174">
    <property type="entry name" value="Di-haem_cyt_TM"/>
</dbReference>
<dbReference type="Proteomes" id="UP000032303">
    <property type="component" value="Chromosome 2"/>
</dbReference>
<keyword evidence="4" id="KW-1003">Cell membrane</keyword>
<feature type="domain" description="Cytochrome b561 bacterial/Ni-hydrogenase" evidence="14">
    <location>
        <begin position="5"/>
        <end position="175"/>
    </location>
</feature>
<evidence type="ECO:0000313" key="16">
    <source>
        <dbReference type="Proteomes" id="UP000032303"/>
    </source>
</evidence>
<dbReference type="Pfam" id="PF01292">
    <property type="entry name" value="Ni_hydr_CYTB"/>
    <property type="match status" value="1"/>
</dbReference>
<dbReference type="PANTHER" id="PTHR30529">
    <property type="entry name" value="CYTOCHROME B561"/>
    <property type="match status" value="1"/>
</dbReference>
<evidence type="ECO:0000256" key="11">
    <source>
        <dbReference type="ARBA" id="ARBA00023136"/>
    </source>
</evidence>
<accession>A0A0C5WS22</accession>
<feature type="transmembrane region" description="Helical" evidence="13">
    <location>
        <begin position="47"/>
        <end position="65"/>
    </location>
</feature>
<keyword evidence="5" id="KW-0349">Heme</keyword>
<comment type="similarity">
    <text evidence="12">Belongs to the cytochrome b561 family.</text>
</comment>
<keyword evidence="3" id="KW-0813">Transport</keyword>
<name>A0A0C5WS22_9GAMM</name>
<evidence type="ECO:0000313" key="15">
    <source>
        <dbReference type="EMBL" id="AJR09162.1"/>
    </source>
</evidence>
<evidence type="ECO:0000256" key="8">
    <source>
        <dbReference type="ARBA" id="ARBA00022982"/>
    </source>
</evidence>
<dbReference type="SUPFAM" id="SSF81342">
    <property type="entry name" value="Transmembrane di-heme cytochromes"/>
    <property type="match status" value="1"/>
</dbReference>
<gene>
    <name evidence="15" type="ORF">H744_2c2506</name>
</gene>
<evidence type="ECO:0000256" key="6">
    <source>
        <dbReference type="ARBA" id="ARBA00022692"/>
    </source>
</evidence>
<feature type="transmembrane region" description="Helical" evidence="13">
    <location>
        <begin position="12"/>
        <end position="35"/>
    </location>
</feature>
<keyword evidence="10" id="KW-0408">Iron</keyword>
<evidence type="ECO:0000256" key="12">
    <source>
        <dbReference type="ARBA" id="ARBA00037975"/>
    </source>
</evidence>
<comment type="subcellular location">
    <subcellularLocation>
        <location evidence="2">Cell membrane</location>
        <topology evidence="2">Multi-pass membrane protein</topology>
    </subcellularLocation>
</comment>
<protein>
    <submittedName>
        <fullName evidence="15">Putative cytochrome B561</fullName>
    </submittedName>
</protein>